<evidence type="ECO:0000313" key="3">
    <source>
        <dbReference type="EMBL" id="MBP2079111.1"/>
    </source>
</evidence>
<organism evidence="3 4">
    <name type="scientific">Oceanobacillus polygoni</name>
    <dbReference type="NCBI Taxonomy" id="1235259"/>
    <lineage>
        <taxon>Bacteria</taxon>
        <taxon>Bacillati</taxon>
        <taxon>Bacillota</taxon>
        <taxon>Bacilli</taxon>
        <taxon>Bacillales</taxon>
        <taxon>Bacillaceae</taxon>
        <taxon>Oceanobacillus</taxon>
    </lineage>
</organism>
<dbReference type="InterPro" id="IPR011051">
    <property type="entry name" value="RmlC_Cupin_sf"/>
</dbReference>
<feature type="compositionally biased region" description="Polar residues" evidence="1">
    <location>
        <begin position="53"/>
        <end position="67"/>
    </location>
</feature>
<dbReference type="GO" id="GO:0016853">
    <property type="term" value="F:isomerase activity"/>
    <property type="evidence" value="ECO:0007669"/>
    <property type="project" value="UniProtKB-KW"/>
</dbReference>
<dbReference type="RefSeq" id="WP_245347819.1">
    <property type="nucleotide sequence ID" value="NZ_JAGGMB010000013.1"/>
</dbReference>
<dbReference type="InterPro" id="IPR014710">
    <property type="entry name" value="RmlC-like_jellyroll"/>
</dbReference>
<protein>
    <submittedName>
        <fullName evidence="3">Mannose-6-phosphate isomerase-like protein (Cupin superfamily)</fullName>
    </submittedName>
</protein>
<accession>A0A9X0YZ76</accession>
<dbReference type="PANTHER" id="PTHR43346:SF1">
    <property type="entry name" value="QUERCETIN 2,3-DIOXYGENASE-RELATED"/>
    <property type="match status" value="1"/>
</dbReference>
<dbReference type="InterPro" id="IPR052538">
    <property type="entry name" value="Flavonoid_dioxygenase-like"/>
</dbReference>
<dbReference type="EMBL" id="JAGGMB010000013">
    <property type="protein sequence ID" value="MBP2079111.1"/>
    <property type="molecule type" value="Genomic_DNA"/>
</dbReference>
<dbReference type="Proteomes" id="UP001138793">
    <property type="component" value="Unassembled WGS sequence"/>
</dbReference>
<keyword evidence="4" id="KW-1185">Reference proteome</keyword>
<dbReference type="InterPro" id="IPR013096">
    <property type="entry name" value="Cupin_2"/>
</dbReference>
<dbReference type="AlphaFoldDB" id="A0A9X0YZ76"/>
<proteinExistence type="predicted"/>
<comment type="caution">
    <text evidence="3">The sequence shown here is derived from an EMBL/GenBank/DDBJ whole genome shotgun (WGS) entry which is preliminary data.</text>
</comment>
<feature type="domain" description="Cupin type-2" evidence="2">
    <location>
        <begin position="129"/>
        <end position="204"/>
    </location>
</feature>
<keyword evidence="3" id="KW-0413">Isomerase</keyword>
<gene>
    <name evidence="3" type="ORF">J2Z64_003382</name>
</gene>
<reference evidence="3" key="1">
    <citation type="submission" date="2021-03" db="EMBL/GenBank/DDBJ databases">
        <title>Genomic Encyclopedia of Type Strains, Phase IV (KMG-IV): sequencing the most valuable type-strain genomes for metagenomic binning, comparative biology and taxonomic classification.</title>
        <authorList>
            <person name="Goeker M."/>
        </authorList>
    </citation>
    <scope>NUCLEOTIDE SEQUENCE</scope>
    <source>
        <strain evidence="3">DSM 107338</strain>
    </source>
</reference>
<sequence>MYTVFLPYPYPYYVGSSITPNPYDAFHTYQEELQRAYQARLDAYEAQRKAYLSNPNQNETEMASPSLTVDDEEVREKPLEDAQSSTQDTRVVLKDYGAAPFVVNIENATEQNTNYRTVLWTGNHLQVTLMRISVGEDIGLERHSNLDQFIRIEEGRGLVQMGDHQHVFNFEERVREDDAIMIPAGKWHNLTNIGNEPLQLYSIYAPPEHPHGAVHATKAIALAAEAEHGHS</sequence>
<evidence type="ECO:0000313" key="4">
    <source>
        <dbReference type="Proteomes" id="UP001138793"/>
    </source>
</evidence>
<evidence type="ECO:0000256" key="1">
    <source>
        <dbReference type="SAM" id="MobiDB-lite"/>
    </source>
</evidence>
<feature type="region of interest" description="Disordered" evidence="1">
    <location>
        <begin position="52"/>
        <end position="88"/>
    </location>
</feature>
<evidence type="ECO:0000259" key="2">
    <source>
        <dbReference type="Pfam" id="PF07883"/>
    </source>
</evidence>
<name>A0A9X0YZ76_9BACI</name>
<dbReference type="Pfam" id="PF07883">
    <property type="entry name" value="Cupin_2"/>
    <property type="match status" value="1"/>
</dbReference>
<dbReference type="Gene3D" id="2.60.120.10">
    <property type="entry name" value="Jelly Rolls"/>
    <property type="match status" value="1"/>
</dbReference>
<dbReference type="PANTHER" id="PTHR43346">
    <property type="entry name" value="LIGAND BINDING DOMAIN PROTEIN, PUTATIVE (AFU_ORTHOLOGUE AFUA_6G14370)-RELATED"/>
    <property type="match status" value="1"/>
</dbReference>
<dbReference type="SUPFAM" id="SSF51182">
    <property type="entry name" value="RmlC-like cupins"/>
    <property type="match status" value="1"/>
</dbReference>
<dbReference type="CDD" id="cd02223">
    <property type="entry name" value="cupin_Bh2720-like"/>
    <property type="match status" value="1"/>
</dbReference>